<keyword evidence="3" id="KW-1185">Reference proteome</keyword>
<sequence>MILRSVADYFFLTRPVVALPALGFALFGYRIAQNDQGAGNSWTGDAVVQLLPFIASVLAVYVINQVQDRHVDEKNGGVPLLLLTGISHKGARFFAFFLHLFLFCCLCIGVIGESFLFFLVSSLGLCVLFSSVLCYGTPRG</sequence>
<evidence type="ECO:0008006" key="4">
    <source>
        <dbReference type="Google" id="ProtNLM"/>
    </source>
</evidence>
<protein>
    <recommendedName>
        <fullName evidence="4">1,4-dihydroxy-2-naphthoate octaprenyltransferase</fullName>
    </recommendedName>
</protein>
<reference evidence="2 3" key="1">
    <citation type="journal article" date="2013" name="Environ. Microbiol.">
        <title>Genome analysis of Chitinivibrio alkaliphilus gen. nov., sp. nov., a novel extremely haloalkaliphilic anaerobic chitinolytic bacterium from the candidate phylum Termite Group 3.</title>
        <authorList>
            <person name="Sorokin D.Y."/>
            <person name="Gumerov V.M."/>
            <person name="Rakitin A.L."/>
            <person name="Beletsky A.V."/>
            <person name="Damste J.S."/>
            <person name="Muyzer G."/>
            <person name="Mardanov A.V."/>
            <person name="Ravin N.V."/>
        </authorList>
    </citation>
    <scope>NUCLEOTIDE SEQUENCE [LARGE SCALE GENOMIC DNA]</scope>
    <source>
        <strain evidence="2 3">ACht1</strain>
    </source>
</reference>
<dbReference type="Proteomes" id="UP000017148">
    <property type="component" value="Unassembled WGS sequence"/>
</dbReference>
<evidence type="ECO:0000256" key="1">
    <source>
        <dbReference type="SAM" id="Phobius"/>
    </source>
</evidence>
<feature type="transmembrane region" description="Helical" evidence="1">
    <location>
        <begin position="117"/>
        <end position="136"/>
    </location>
</feature>
<dbReference type="AlphaFoldDB" id="U7DAE8"/>
<proteinExistence type="predicted"/>
<name>U7DAE8_9BACT</name>
<feature type="transmembrane region" description="Helical" evidence="1">
    <location>
        <begin position="46"/>
        <end position="64"/>
    </location>
</feature>
<feature type="transmembrane region" description="Helical" evidence="1">
    <location>
        <begin position="12"/>
        <end position="31"/>
    </location>
</feature>
<keyword evidence="1" id="KW-1133">Transmembrane helix</keyword>
<evidence type="ECO:0000313" key="3">
    <source>
        <dbReference type="Proteomes" id="UP000017148"/>
    </source>
</evidence>
<organism evidence="2 3">
    <name type="scientific">Chitinivibrio alkaliphilus ACht1</name>
    <dbReference type="NCBI Taxonomy" id="1313304"/>
    <lineage>
        <taxon>Bacteria</taxon>
        <taxon>Pseudomonadati</taxon>
        <taxon>Fibrobacterota</taxon>
        <taxon>Chitinivibrionia</taxon>
        <taxon>Chitinivibrionales</taxon>
        <taxon>Chitinivibrionaceae</taxon>
        <taxon>Chitinivibrio</taxon>
    </lineage>
</organism>
<feature type="transmembrane region" description="Helical" evidence="1">
    <location>
        <begin position="93"/>
        <end position="111"/>
    </location>
</feature>
<dbReference type="InterPro" id="IPR044878">
    <property type="entry name" value="UbiA_sf"/>
</dbReference>
<dbReference type="EMBL" id="ASJR01000006">
    <property type="protein sequence ID" value="ERP32107.1"/>
    <property type="molecule type" value="Genomic_DNA"/>
</dbReference>
<evidence type="ECO:0000313" key="2">
    <source>
        <dbReference type="EMBL" id="ERP32107.1"/>
    </source>
</evidence>
<dbReference type="Gene3D" id="1.10.357.140">
    <property type="entry name" value="UbiA prenyltransferase"/>
    <property type="match status" value="1"/>
</dbReference>
<dbReference type="STRING" id="1313304.CALK_0828"/>
<accession>U7DAE8</accession>
<keyword evidence="1" id="KW-0812">Transmembrane</keyword>
<dbReference type="RefSeq" id="WP_022636338.1">
    <property type="nucleotide sequence ID" value="NZ_ASJR01000006.1"/>
</dbReference>
<gene>
    <name evidence="2" type="ORF">CALK_0828</name>
</gene>
<keyword evidence="1" id="KW-0472">Membrane</keyword>
<comment type="caution">
    <text evidence="2">The sequence shown here is derived from an EMBL/GenBank/DDBJ whole genome shotgun (WGS) entry which is preliminary data.</text>
</comment>